<dbReference type="EMBL" id="AEEQ01000009">
    <property type="protein sequence ID" value="EFM41705.1"/>
    <property type="molecule type" value="Genomic_DNA"/>
</dbReference>
<reference evidence="1 2" key="1">
    <citation type="submission" date="2010-08" db="EMBL/GenBank/DDBJ databases">
        <authorList>
            <person name="Muzny D."/>
            <person name="Qin X."/>
            <person name="Deng J."/>
            <person name="Jiang H."/>
            <person name="Liu Y."/>
            <person name="Qu J."/>
            <person name="Song X.-Z."/>
            <person name="Zhang L."/>
            <person name="Thornton R."/>
            <person name="Coyle M."/>
            <person name="Francisco L."/>
            <person name="Jackson L."/>
            <person name="Javaid M."/>
            <person name="Korchina V."/>
            <person name="Kovar C."/>
            <person name="Mata R."/>
            <person name="Mathew T."/>
            <person name="Ngo R."/>
            <person name="Nguyen L."/>
            <person name="Nguyen N."/>
            <person name="Okwuonu G."/>
            <person name="Ongeri F."/>
            <person name="Pham C."/>
            <person name="Simmons D."/>
            <person name="Wilczek-Boney K."/>
            <person name="Hale W."/>
            <person name="Jakkamsetti A."/>
            <person name="Pham P."/>
            <person name="Ruth R."/>
            <person name="San Lucas F."/>
            <person name="Warren J."/>
            <person name="Zhang J."/>
            <person name="Zhao Z."/>
            <person name="Zhou C."/>
            <person name="Zhu D."/>
            <person name="Lee S."/>
            <person name="Bess C."/>
            <person name="Blankenburg K."/>
            <person name="Forbes L."/>
            <person name="Fu Q."/>
            <person name="Gubbala S."/>
            <person name="Hirani K."/>
            <person name="Jayaseelan J.C."/>
            <person name="Lara F."/>
            <person name="Munidasa M."/>
            <person name="Palculict T."/>
            <person name="Patil S."/>
            <person name="Pu L.-L."/>
            <person name="Saada N."/>
            <person name="Tang L."/>
            <person name="Weissenberger G."/>
            <person name="Zhu Y."/>
            <person name="Hemphill L."/>
            <person name="Shang Y."/>
            <person name="Youmans B."/>
            <person name="Ayvaz T."/>
            <person name="Ross M."/>
            <person name="Santibanez J."/>
            <person name="Aqrawi P."/>
            <person name="Gross S."/>
            <person name="Joshi V."/>
            <person name="Fowler G."/>
            <person name="Nazareth L."/>
            <person name="Reid J."/>
            <person name="Worley K."/>
            <person name="Petrosino J."/>
            <person name="Highlander S."/>
            <person name="Gibbs R."/>
        </authorList>
    </citation>
    <scope>NUCLEOTIDE SEQUENCE [LARGE SCALE GENOMIC DNA]</scope>
    <source>
        <strain evidence="1 2">ATCC 27679</strain>
    </source>
</reference>
<dbReference type="AlphaFoldDB" id="E0Q7J0"/>
<sequence length="87" mass="9960">MEPSCLKLPESKGEYEMIRTIIANVVSRKTVNDQAVISWDDDKYGEPTEENVLKALKDLQVDFDDVIDTDDSVEEYLDVFDIEADED</sequence>
<organism evidence="1 2">
    <name type="scientific">Bifidobacterium dentium ATCC 27679</name>
    <dbReference type="NCBI Taxonomy" id="871562"/>
    <lineage>
        <taxon>Bacteria</taxon>
        <taxon>Bacillati</taxon>
        <taxon>Actinomycetota</taxon>
        <taxon>Actinomycetes</taxon>
        <taxon>Bifidobacteriales</taxon>
        <taxon>Bifidobacteriaceae</taxon>
        <taxon>Bifidobacterium</taxon>
    </lineage>
</organism>
<evidence type="ECO:0000313" key="1">
    <source>
        <dbReference type="EMBL" id="EFM41705.1"/>
    </source>
</evidence>
<accession>E0Q7J0</accession>
<evidence type="ECO:0000313" key="2">
    <source>
        <dbReference type="Proteomes" id="UP000003323"/>
    </source>
</evidence>
<name>E0Q7J0_9BIFI</name>
<protein>
    <submittedName>
        <fullName evidence="1">Uncharacterized protein</fullName>
    </submittedName>
</protein>
<proteinExistence type="predicted"/>
<gene>
    <name evidence="1" type="ORF">HMPREF0168_1098</name>
</gene>
<comment type="caution">
    <text evidence="1">The sequence shown here is derived from an EMBL/GenBank/DDBJ whole genome shotgun (WGS) entry which is preliminary data.</text>
</comment>
<dbReference type="Proteomes" id="UP000003323">
    <property type="component" value="Unassembled WGS sequence"/>
</dbReference>
<dbReference type="HOGENOM" id="CLU_2477096_0_0_11"/>